<dbReference type="AlphaFoldDB" id="A0A1T4LRY1"/>
<accession>A0A1T4LRY1</accession>
<protein>
    <submittedName>
        <fullName evidence="2">DNA-binding transcriptional regulator, XRE-family HTH domain</fullName>
    </submittedName>
</protein>
<dbReference type="RefSeq" id="WP_078736464.1">
    <property type="nucleotide sequence ID" value="NZ_FUXE01000004.1"/>
</dbReference>
<dbReference type="STRING" id="29524.SAMN02745171_00503"/>
<evidence type="ECO:0000313" key="3">
    <source>
        <dbReference type="Proteomes" id="UP000190121"/>
    </source>
</evidence>
<dbReference type="SMART" id="SM00530">
    <property type="entry name" value="HTH_XRE"/>
    <property type="match status" value="1"/>
</dbReference>
<dbReference type="Pfam" id="PF13443">
    <property type="entry name" value="HTH_26"/>
    <property type="match status" value="1"/>
</dbReference>
<evidence type="ECO:0000313" key="2">
    <source>
        <dbReference type="EMBL" id="SJZ57407.1"/>
    </source>
</evidence>
<dbReference type="PROSITE" id="PS50943">
    <property type="entry name" value="HTH_CROC1"/>
    <property type="match status" value="1"/>
</dbReference>
<dbReference type="EMBL" id="FUXE01000004">
    <property type="protein sequence ID" value="SJZ57407.1"/>
    <property type="molecule type" value="Genomic_DNA"/>
</dbReference>
<evidence type="ECO:0000259" key="1">
    <source>
        <dbReference type="PROSITE" id="PS50943"/>
    </source>
</evidence>
<name>A0A1T4LRY1_9PORP</name>
<proteinExistence type="predicted"/>
<dbReference type="SUPFAM" id="SSF47413">
    <property type="entry name" value="lambda repressor-like DNA-binding domains"/>
    <property type="match status" value="1"/>
</dbReference>
<keyword evidence="3" id="KW-1185">Reference proteome</keyword>
<sequence>MAINRIKSVLAEKQLTSKWLAQQLGKAENTVSRWCSNKVQPSLEILIVIAKILEVDVRELIVSTKEAR</sequence>
<feature type="domain" description="HTH cro/C1-type" evidence="1">
    <location>
        <begin position="6"/>
        <end position="60"/>
    </location>
</feature>
<dbReference type="Gene3D" id="1.10.260.40">
    <property type="entry name" value="lambda repressor-like DNA-binding domains"/>
    <property type="match status" value="1"/>
</dbReference>
<dbReference type="GO" id="GO:0003677">
    <property type="term" value="F:DNA binding"/>
    <property type="evidence" value="ECO:0007669"/>
    <property type="project" value="UniProtKB-KW"/>
</dbReference>
<organism evidence="2 3">
    <name type="scientific">Porphyromonas circumdentaria</name>
    <dbReference type="NCBI Taxonomy" id="29524"/>
    <lineage>
        <taxon>Bacteria</taxon>
        <taxon>Pseudomonadati</taxon>
        <taxon>Bacteroidota</taxon>
        <taxon>Bacteroidia</taxon>
        <taxon>Bacteroidales</taxon>
        <taxon>Porphyromonadaceae</taxon>
        <taxon>Porphyromonas</taxon>
    </lineage>
</organism>
<dbReference type="CDD" id="cd00093">
    <property type="entry name" value="HTH_XRE"/>
    <property type="match status" value="1"/>
</dbReference>
<dbReference type="OrthoDB" id="7865033at2"/>
<gene>
    <name evidence="2" type="ORF">SAMN02745171_00503</name>
</gene>
<dbReference type="Proteomes" id="UP000190121">
    <property type="component" value="Unassembled WGS sequence"/>
</dbReference>
<reference evidence="3" key="1">
    <citation type="submission" date="2017-02" db="EMBL/GenBank/DDBJ databases">
        <authorList>
            <person name="Varghese N."/>
            <person name="Submissions S."/>
        </authorList>
    </citation>
    <scope>NUCLEOTIDE SEQUENCE [LARGE SCALE GENOMIC DNA]</scope>
    <source>
        <strain evidence="3">ATCC 51356</strain>
    </source>
</reference>
<keyword evidence="2" id="KW-0238">DNA-binding</keyword>
<dbReference type="InterPro" id="IPR010982">
    <property type="entry name" value="Lambda_DNA-bd_dom_sf"/>
</dbReference>
<dbReference type="InterPro" id="IPR001387">
    <property type="entry name" value="Cro/C1-type_HTH"/>
</dbReference>